<dbReference type="KEGG" id="cdep:91089335"/>
<dbReference type="Proteomes" id="UP000094043">
    <property type="component" value="Chromosome 6"/>
</dbReference>
<feature type="compositionally biased region" description="Polar residues" evidence="1">
    <location>
        <begin position="326"/>
        <end position="346"/>
    </location>
</feature>
<evidence type="ECO:0000256" key="1">
    <source>
        <dbReference type="SAM" id="MobiDB-lite"/>
    </source>
</evidence>
<sequence length="579" mass="62847">MSSTGAGAKYGDEMVNDSGCSLSPSPIPSGKCFCGKAAEYGNIYCSAFCARSDAINTLCCKSNRPSSLAIPETAHDHQSMLNGHLLSNATESLAHDSKWHTSHYRHLTRADLRRQERLEERRKRRAEGSISGSISGSNRGSIPHMSSISLRAVPDLVGGHSRASSAASSVVSHASSAFVLSRNPSIASNSSKRGHGGVNMGSAIVEDEQEWLQSDMAKPHGPGSVRKNVHRKRKDNGSRRRKNTPDTLPFGMGQDMRDVLEEIIQLEKSFLVSDDEEDIPKLVDRPPPRLFTAHFDHLPRTPPSYSKTKRAPLAPGAPGPIRGHRSTLSQNALTLPQTPRYEQQRGSRPPSFMHQSSLSESHTALYLATASPLATTRRSASPQLMIRQSLTFHPDIAGPSINLPDSHDQSPHLAPPLRGFDANSPMVTPMSRRSTHNRTPQVIHPPIDGWRFPSPMSVATPTRPVYTLTSERPLKGLGSNSLGIDYGEGKSGECIGPVLLWPPQRTESSNLQPSPFPESPAPMSRNFGSNCSSGAESEDTLYASRVKDDGDVDMSASPMSFDGLPGRPERNSNHLSVYS</sequence>
<feature type="compositionally biased region" description="Polar residues" evidence="1">
    <location>
        <begin position="526"/>
        <end position="535"/>
    </location>
</feature>
<feature type="compositionally biased region" description="Low complexity" evidence="1">
    <location>
        <begin position="128"/>
        <end position="142"/>
    </location>
</feature>
<reference evidence="2" key="1">
    <citation type="submission" date="2016-06" db="EMBL/GenBank/DDBJ databases">
        <authorList>
            <person name="Cuomo C."/>
            <person name="Litvintseva A."/>
            <person name="Heitman J."/>
            <person name="Chen Y."/>
            <person name="Sun S."/>
            <person name="Springer D."/>
            <person name="Dromer F."/>
            <person name="Young S."/>
            <person name="Zeng Q."/>
            <person name="Chapman S."/>
            <person name="Gujja S."/>
            <person name="Saif S."/>
            <person name="Birren B."/>
        </authorList>
    </citation>
    <scope>NUCLEOTIDE SEQUENCE</scope>
    <source>
        <strain evidence="2">CBS 7841</strain>
    </source>
</reference>
<dbReference type="OrthoDB" id="2592339at2759"/>
<reference evidence="2" key="3">
    <citation type="submission" date="2024-01" db="EMBL/GenBank/DDBJ databases">
        <authorList>
            <person name="Coelho M.A."/>
            <person name="David-Palma M."/>
            <person name="Shea T."/>
            <person name="Sun S."/>
            <person name="Cuomo C.A."/>
            <person name="Heitman J."/>
        </authorList>
    </citation>
    <scope>NUCLEOTIDE SEQUENCE</scope>
    <source>
        <strain evidence="2">CBS 7841</strain>
    </source>
</reference>
<dbReference type="RefSeq" id="XP_066070596.1">
    <property type="nucleotide sequence ID" value="XM_066214499.1"/>
</dbReference>
<dbReference type="EMBL" id="CP143789">
    <property type="protein sequence ID" value="WVN89896.1"/>
    <property type="molecule type" value="Genomic_DNA"/>
</dbReference>
<organism evidence="2 3">
    <name type="scientific">Cryptococcus depauperatus CBS 7841</name>
    <dbReference type="NCBI Taxonomy" id="1295531"/>
    <lineage>
        <taxon>Eukaryota</taxon>
        <taxon>Fungi</taxon>
        <taxon>Dikarya</taxon>
        <taxon>Basidiomycota</taxon>
        <taxon>Agaricomycotina</taxon>
        <taxon>Tremellomycetes</taxon>
        <taxon>Tremellales</taxon>
        <taxon>Cryptococcaceae</taxon>
        <taxon>Cryptococcus</taxon>
    </lineage>
</organism>
<reference evidence="2" key="2">
    <citation type="journal article" date="2022" name="Elife">
        <title>Obligate sexual reproduction of a homothallic fungus closely related to the Cryptococcus pathogenic species complex.</title>
        <authorList>
            <person name="Passer A.R."/>
            <person name="Clancey S.A."/>
            <person name="Shea T."/>
            <person name="David-Palma M."/>
            <person name="Averette A.F."/>
            <person name="Boekhout T."/>
            <person name="Porcel B.M."/>
            <person name="Nowrousian M."/>
            <person name="Cuomo C.A."/>
            <person name="Sun S."/>
            <person name="Heitman J."/>
            <person name="Coelho M.A."/>
        </authorList>
    </citation>
    <scope>NUCLEOTIDE SEQUENCE</scope>
    <source>
        <strain evidence="2">CBS 7841</strain>
    </source>
</reference>
<dbReference type="AlphaFoldDB" id="A0A1E3HWT7"/>
<evidence type="ECO:0000313" key="3">
    <source>
        <dbReference type="Proteomes" id="UP000094043"/>
    </source>
</evidence>
<feature type="compositionally biased region" description="Basic residues" evidence="1">
    <location>
        <begin position="227"/>
        <end position="242"/>
    </location>
</feature>
<feature type="region of interest" description="Disordered" evidence="1">
    <location>
        <begin position="293"/>
        <end position="358"/>
    </location>
</feature>
<gene>
    <name evidence="2" type="ORF">L203_105126</name>
</gene>
<protein>
    <submittedName>
        <fullName evidence="2">Uncharacterized protein</fullName>
    </submittedName>
</protein>
<feature type="region of interest" description="Disordered" evidence="1">
    <location>
        <begin position="429"/>
        <end position="448"/>
    </location>
</feature>
<name>A0A1E3HWT7_9TREE</name>
<evidence type="ECO:0000313" key="2">
    <source>
        <dbReference type="EMBL" id="WVN89896.1"/>
    </source>
</evidence>
<keyword evidence="3" id="KW-1185">Reference proteome</keyword>
<accession>A0A1E3HWT7</accession>
<dbReference type="VEuPathDB" id="FungiDB:L203_05824"/>
<feature type="region of interest" description="Disordered" evidence="1">
    <location>
        <begin position="118"/>
        <end position="143"/>
    </location>
</feature>
<feature type="region of interest" description="Disordered" evidence="1">
    <location>
        <begin position="503"/>
        <end position="579"/>
    </location>
</feature>
<feature type="region of interest" description="Disordered" evidence="1">
    <location>
        <begin position="215"/>
        <end position="253"/>
    </location>
</feature>
<proteinExistence type="predicted"/>
<dbReference type="GeneID" id="91089335"/>